<dbReference type="RefSeq" id="WP_127765421.1">
    <property type="nucleotide sequence ID" value="NZ_SADE01000002.1"/>
</dbReference>
<dbReference type="GO" id="GO:0005737">
    <property type="term" value="C:cytoplasm"/>
    <property type="evidence" value="ECO:0007669"/>
    <property type="project" value="TreeGrafter"/>
</dbReference>
<keyword evidence="2" id="KW-0067">ATP-binding</keyword>
<keyword evidence="3" id="KW-0131">Cell cycle</keyword>
<dbReference type="GO" id="GO:0051301">
    <property type="term" value="P:cell division"/>
    <property type="evidence" value="ECO:0007669"/>
    <property type="project" value="UniProtKB-KW"/>
</dbReference>
<evidence type="ECO:0000313" key="3">
    <source>
        <dbReference type="EMBL" id="RVU35944.1"/>
    </source>
</evidence>
<dbReference type="GO" id="GO:0005524">
    <property type="term" value="F:ATP binding"/>
    <property type="evidence" value="ECO:0007669"/>
    <property type="project" value="UniProtKB-KW"/>
</dbReference>
<gene>
    <name evidence="3" type="ORF">EOI86_11875</name>
</gene>
<dbReference type="NCBIfam" id="NF040713">
    <property type="entry name" value="ZapE"/>
    <property type="match status" value="1"/>
</dbReference>
<evidence type="ECO:0000256" key="1">
    <source>
        <dbReference type="ARBA" id="ARBA00022741"/>
    </source>
</evidence>
<dbReference type="Pfam" id="PF03969">
    <property type="entry name" value="AFG1_ATPase"/>
    <property type="match status" value="1"/>
</dbReference>
<dbReference type="PANTHER" id="PTHR12169:SF6">
    <property type="entry name" value="AFG1-LIKE ATPASE"/>
    <property type="match status" value="1"/>
</dbReference>
<proteinExistence type="predicted"/>
<accession>A0A3S2VP00</accession>
<dbReference type="EMBL" id="SADE01000002">
    <property type="protein sequence ID" value="RVU35944.1"/>
    <property type="molecule type" value="Genomic_DNA"/>
</dbReference>
<sequence>MGDGPLFRYRALKADGTLREDPLQELAAEKLQSLHHALKGYASKSGQTGWKERLGLARRRAEAPQGLYMFGGVGRGKSMLMDLFFDEVEMEAKRRVHFHEFMIEVHGKVHAWRQEQKNRKNKESDPLPKIAAELAEKVTLLCFDEFHVTDIADAMILGRLFEYLFQDGVVVVATSNWPPDDLYKDGLQRANFLPFIDLLKSKLDVLHLDSPTDYRLIRLKSIKIYHAPLGPASTKELEKAFHDLTEGAQVMEDEVELRGRTIKVSRAARGTAWMTFQELCEQPRGAEDFIAVAGRYHTLVLNGVPKLDESKRNEAKRFMTLIDALYEHKVNIVMAAAAPPQDIYPAGRHAFEFERTVSRLMEMQSAEYMDAPHRRKAEADAALLAADQA</sequence>
<dbReference type="Proteomes" id="UP000287447">
    <property type="component" value="Unassembled WGS sequence"/>
</dbReference>
<protein>
    <submittedName>
        <fullName evidence="3">Cell division protein ZapE</fullName>
    </submittedName>
</protein>
<dbReference type="PANTHER" id="PTHR12169">
    <property type="entry name" value="ATPASE N2B"/>
    <property type="match status" value="1"/>
</dbReference>
<evidence type="ECO:0000313" key="4">
    <source>
        <dbReference type="Proteomes" id="UP000287447"/>
    </source>
</evidence>
<dbReference type="OrthoDB" id="9774491at2"/>
<keyword evidence="1" id="KW-0547">Nucleotide-binding</keyword>
<evidence type="ECO:0000256" key="2">
    <source>
        <dbReference type="ARBA" id="ARBA00022840"/>
    </source>
</evidence>
<dbReference type="GO" id="GO:0016887">
    <property type="term" value="F:ATP hydrolysis activity"/>
    <property type="evidence" value="ECO:0007669"/>
    <property type="project" value="InterPro"/>
</dbReference>
<dbReference type="InterPro" id="IPR005654">
    <property type="entry name" value="ATPase_AFG1-like"/>
</dbReference>
<dbReference type="InterPro" id="IPR027417">
    <property type="entry name" value="P-loop_NTPase"/>
</dbReference>
<name>A0A3S2VP00_9PROT</name>
<dbReference type="AlphaFoldDB" id="A0A3S2VP00"/>
<dbReference type="Gene3D" id="3.40.50.300">
    <property type="entry name" value="P-loop containing nucleotide triphosphate hydrolases"/>
    <property type="match status" value="1"/>
</dbReference>
<keyword evidence="4" id="KW-1185">Reference proteome</keyword>
<organism evidence="3 4">
    <name type="scientific">Hwanghaeella grinnelliae</name>
    <dbReference type="NCBI Taxonomy" id="2500179"/>
    <lineage>
        <taxon>Bacteria</taxon>
        <taxon>Pseudomonadati</taxon>
        <taxon>Pseudomonadota</taxon>
        <taxon>Alphaproteobacteria</taxon>
        <taxon>Rhodospirillales</taxon>
        <taxon>Rhodospirillaceae</taxon>
        <taxon>Hwanghaeella</taxon>
    </lineage>
</organism>
<comment type="caution">
    <text evidence="3">The sequence shown here is derived from an EMBL/GenBank/DDBJ whole genome shotgun (WGS) entry which is preliminary data.</text>
</comment>
<keyword evidence="3" id="KW-0132">Cell division</keyword>
<reference evidence="4" key="1">
    <citation type="submission" date="2019-01" db="EMBL/GenBank/DDBJ databases">
        <title>Gri0909 isolated from a small marine red alga.</title>
        <authorList>
            <person name="Kim J."/>
            <person name="Jeong S.E."/>
            <person name="Jeon C.O."/>
        </authorList>
    </citation>
    <scope>NUCLEOTIDE SEQUENCE [LARGE SCALE GENOMIC DNA]</scope>
    <source>
        <strain evidence="4">Gri0909</strain>
    </source>
</reference>
<dbReference type="SUPFAM" id="SSF52540">
    <property type="entry name" value="P-loop containing nucleoside triphosphate hydrolases"/>
    <property type="match status" value="1"/>
</dbReference>